<dbReference type="Gene3D" id="1.10.510.10">
    <property type="entry name" value="Transferase(Phosphotransferase) domain 1"/>
    <property type="match status" value="1"/>
</dbReference>
<dbReference type="GO" id="GO:0016020">
    <property type="term" value="C:membrane"/>
    <property type="evidence" value="ECO:0007669"/>
    <property type="project" value="UniProtKB-SubCell"/>
</dbReference>
<comment type="subcellular location">
    <subcellularLocation>
        <location evidence="1">Membrane</location>
        <topology evidence="1">Single-pass membrane protein</topology>
    </subcellularLocation>
</comment>
<feature type="binding site" evidence="4">
    <location>
        <position position="47"/>
    </location>
    <ligand>
        <name>ATP</name>
        <dbReference type="ChEBI" id="CHEBI:30616"/>
    </ligand>
</feature>
<dbReference type="InterPro" id="IPR017441">
    <property type="entry name" value="Protein_kinase_ATP_BS"/>
</dbReference>
<gene>
    <name evidence="8" type="ORF">CAP_2016</name>
</gene>
<dbReference type="InterPro" id="IPR008271">
    <property type="entry name" value="Ser/Thr_kinase_AS"/>
</dbReference>
<dbReference type="CDD" id="cd14014">
    <property type="entry name" value="STKc_PknB_like"/>
    <property type="match status" value="1"/>
</dbReference>
<dbReference type="eggNOG" id="COG0457">
    <property type="taxonomic scope" value="Bacteria"/>
</dbReference>
<dbReference type="Pfam" id="PF00069">
    <property type="entry name" value="Pkinase"/>
    <property type="match status" value="1"/>
</dbReference>
<dbReference type="GO" id="GO:0004016">
    <property type="term" value="F:adenylate cyclase activity"/>
    <property type="evidence" value="ECO:0007669"/>
    <property type="project" value="TreeGrafter"/>
</dbReference>
<dbReference type="InterPro" id="IPR027417">
    <property type="entry name" value="P-loop_NTPase"/>
</dbReference>
<keyword evidence="2 4" id="KW-0547">Nucleotide-binding</keyword>
<dbReference type="InterPro" id="IPR029787">
    <property type="entry name" value="Nucleotide_cyclase"/>
</dbReference>
<evidence type="ECO:0000256" key="1">
    <source>
        <dbReference type="ARBA" id="ARBA00004167"/>
    </source>
</evidence>
<dbReference type="GO" id="GO:0005524">
    <property type="term" value="F:ATP binding"/>
    <property type="evidence" value="ECO:0007669"/>
    <property type="project" value="UniProtKB-UniRule"/>
</dbReference>
<dbReference type="PROSITE" id="PS50125">
    <property type="entry name" value="GUANYLATE_CYCLASE_2"/>
    <property type="match status" value="1"/>
</dbReference>
<dbReference type="OrthoDB" id="222290at2"/>
<proteinExistence type="predicted"/>
<dbReference type="eggNOG" id="COG3899">
    <property type="taxonomic scope" value="Bacteria"/>
</dbReference>
<dbReference type="PANTHER" id="PTHR16305:SF28">
    <property type="entry name" value="GUANYLATE CYCLASE DOMAIN-CONTAINING PROTEIN"/>
    <property type="match status" value="1"/>
</dbReference>
<dbReference type="eggNOG" id="COG0515">
    <property type="taxonomic scope" value="Bacteria"/>
</dbReference>
<dbReference type="InterPro" id="IPR001054">
    <property type="entry name" value="A/G_cyclase"/>
</dbReference>
<dbReference type="PANTHER" id="PTHR16305">
    <property type="entry name" value="TESTICULAR SOLUBLE ADENYLYL CYCLASE"/>
    <property type="match status" value="1"/>
</dbReference>
<keyword evidence="9" id="KW-1185">Reference proteome</keyword>
<evidence type="ECO:0000313" key="9">
    <source>
        <dbReference type="Proteomes" id="UP000019678"/>
    </source>
</evidence>
<dbReference type="Pfam" id="PF13191">
    <property type="entry name" value="AAA_16"/>
    <property type="match status" value="1"/>
</dbReference>
<dbReference type="InterPro" id="IPR011990">
    <property type="entry name" value="TPR-like_helical_dom_sf"/>
</dbReference>
<evidence type="ECO:0000256" key="3">
    <source>
        <dbReference type="ARBA" id="ARBA00022840"/>
    </source>
</evidence>
<accession>A0A017TCY7</accession>
<dbReference type="PROSITE" id="PS50011">
    <property type="entry name" value="PROTEIN_KINASE_DOM"/>
    <property type="match status" value="1"/>
</dbReference>
<evidence type="ECO:0000259" key="6">
    <source>
        <dbReference type="PROSITE" id="PS50011"/>
    </source>
</evidence>
<dbReference type="PROSITE" id="PS00108">
    <property type="entry name" value="PROTEIN_KINASE_ST"/>
    <property type="match status" value="1"/>
</dbReference>
<comment type="caution">
    <text evidence="8">The sequence shown here is derived from an EMBL/GenBank/DDBJ whole genome shotgun (WGS) entry which is preliminary data.</text>
</comment>
<evidence type="ECO:0000256" key="2">
    <source>
        <dbReference type="ARBA" id="ARBA00022741"/>
    </source>
</evidence>
<dbReference type="Proteomes" id="UP000019678">
    <property type="component" value="Unassembled WGS sequence"/>
</dbReference>
<evidence type="ECO:0000259" key="7">
    <source>
        <dbReference type="PROSITE" id="PS50125"/>
    </source>
</evidence>
<dbReference type="Gene3D" id="3.30.70.1230">
    <property type="entry name" value="Nucleotide cyclase"/>
    <property type="match status" value="1"/>
</dbReference>
<sequence length="1401" mass="151723">MPRHSLTFEPGHRFEGRYEIIALLGEGGFGTVFKARQDTTGQPVALKIMRRGEQGDAARRERRVARFLREAELCAQIHHPNTVQLLDVGRTQDGLLYTVFAFAPGETLAELLAREGRLAPREAQHLMLQVLDALACAHTQGVVHRDLKPSNIMIIPSGARRNAVVLDFGISVMAEEGPEEQRKRLTASDETVGTPGYAAPEQLRGLDTSHRADLFSWGLVFLECLTGQPVYRGRSAAEILYQQLSPEPVPLPAVLDAHPIGRMLRRVTRKNEAEREGTAASLFQELDACDLRGVSYEALILGDVPLAGMEGWRGTGSGAGDTGGGPATEIASRLAHLEGEQRQVTAVCCVFSPRADAPHTLDVEEIDERLRAALLGATELAVRMRALVAAALGDRLLLYFGYPRAAEDDAIRAAHAALAIQEESARSVGPNGARVEVQVGIHTGILVAGRGAVGGGIGVGTTAAIAERLARRARPGSPLVSADAQQLLRATFTLEVSAAETREAAAQAPRDGLAAVGGLVTAEDPGTLDDLVASREVFLLARSRGDITTGGTPEGPKAPLVGRDQEVELLLERFRRARAGSGQCSLITGEPGIGKTRLVRELRERLRGEALTFLEARCSPDAQNSALYPFIELLGRAFGLDPEAQPGAKIARVEVELTRHGFTLTEVMPLFLPLLSLPLEAPYAPLVLAPQRLKELTHNAVLALFASMAEERPLVLLVEDLHWADPSTIELLKQLVQEVPSGQYCVLLTARPEFSPSFATIGLLQLHLNRLGQGEIEALVQGLLGHKPLPPEVMHQVVGRTDGVPLFVEELTRMMVDSGALVERADRYDLSRPLSEVEVPNTLRALLTVRLDLLGSAKETAQLAAALGREFGVELLTAASRSAAETVREDLDALARAGVLSRKHRPKEQAYTFKHALMRDAAYESLSREARKKVHGHIARTLESRFPAIVEARPDLLARHHAAADQKKEAIAYAQRATQGALHRSAYLEAIRSGQEALGWISAIEGEVERSEVELSLCSQLTFAMLAHGGVGAPDLARTAQRSLELVDSLGDSADAAPTLWRLLLYYLHVRPQTARAVAERLLARAQRRGDVGEEVAVLPLLGQCLWLEGRFPEARVHLERALALYDPAAHRQSAFTYGIDSRVCAHVILSLLLWFMGYPDQALAQAEAAVAWARELDHPICIGNALLFLGGIHHYREEREAAAEAAQEGAALARRYGMESVGVFCGILHAWATGDLAEGQKCLASLRRSGEQLCMTYWAALIADVEARRGNHDAALEILGACRERAEQSGEVYYLPEIHRLEAASHGAKGDEVQAEAHLREALRIARAQGARVPELRASLALGSLLERRGARGEAQALVRPAHGWFTEGLDAPEMVQARILLASPADAPEAAERLEPSPG</sequence>
<protein>
    <submittedName>
        <fullName evidence="8">Adenylate cyclase</fullName>
    </submittedName>
</protein>
<dbReference type="Gene3D" id="3.40.50.300">
    <property type="entry name" value="P-loop containing nucleotide triphosphate hydrolases"/>
    <property type="match status" value="1"/>
</dbReference>
<feature type="region of interest" description="Disordered" evidence="5">
    <location>
        <begin position="179"/>
        <end position="201"/>
    </location>
</feature>
<feature type="domain" description="Protein kinase" evidence="6">
    <location>
        <begin position="18"/>
        <end position="287"/>
    </location>
</feature>
<dbReference type="EMBL" id="ASRX01000016">
    <property type="protein sequence ID" value="EYF06486.1"/>
    <property type="molecule type" value="Genomic_DNA"/>
</dbReference>
<dbReference type="SUPFAM" id="SSF55073">
    <property type="entry name" value="Nucleotide cyclase"/>
    <property type="match status" value="1"/>
</dbReference>
<dbReference type="GO" id="GO:0004672">
    <property type="term" value="F:protein kinase activity"/>
    <property type="evidence" value="ECO:0007669"/>
    <property type="project" value="InterPro"/>
</dbReference>
<dbReference type="GO" id="GO:0005737">
    <property type="term" value="C:cytoplasm"/>
    <property type="evidence" value="ECO:0007669"/>
    <property type="project" value="TreeGrafter"/>
</dbReference>
<dbReference type="RefSeq" id="WP_044240137.1">
    <property type="nucleotide sequence ID" value="NZ_ASRX01000016.1"/>
</dbReference>
<dbReference type="PROSITE" id="PS00107">
    <property type="entry name" value="PROTEIN_KINASE_ATP"/>
    <property type="match status" value="1"/>
</dbReference>
<dbReference type="SUPFAM" id="SSF48452">
    <property type="entry name" value="TPR-like"/>
    <property type="match status" value="1"/>
</dbReference>
<evidence type="ECO:0000256" key="5">
    <source>
        <dbReference type="SAM" id="MobiDB-lite"/>
    </source>
</evidence>
<dbReference type="SUPFAM" id="SSF52540">
    <property type="entry name" value="P-loop containing nucleoside triphosphate hydrolases"/>
    <property type="match status" value="1"/>
</dbReference>
<dbReference type="GO" id="GO:0009190">
    <property type="term" value="P:cyclic nucleotide biosynthetic process"/>
    <property type="evidence" value="ECO:0007669"/>
    <property type="project" value="InterPro"/>
</dbReference>
<dbReference type="InterPro" id="IPR000719">
    <property type="entry name" value="Prot_kinase_dom"/>
</dbReference>
<dbReference type="GO" id="GO:0035556">
    <property type="term" value="P:intracellular signal transduction"/>
    <property type="evidence" value="ECO:0007669"/>
    <property type="project" value="InterPro"/>
</dbReference>
<reference evidence="8 9" key="1">
    <citation type="submission" date="2013-05" db="EMBL/GenBank/DDBJ databases">
        <title>Genome assembly of Chondromyces apiculatus DSM 436.</title>
        <authorList>
            <person name="Sharma G."/>
            <person name="Khatri I."/>
            <person name="Kaur C."/>
            <person name="Mayilraj S."/>
            <person name="Subramanian S."/>
        </authorList>
    </citation>
    <scope>NUCLEOTIDE SEQUENCE [LARGE SCALE GENOMIC DNA]</scope>
    <source>
        <strain evidence="8 9">DSM 436</strain>
    </source>
</reference>
<name>A0A017TCY7_9BACT</name>
<dbReference type="InterPro" id="IPR011009">
    <property type="entry name" value="Kinase-like_dom_sf"/>
</dbReference>
<dbReference type="NCBIfam" id="TIGR03903">
    <property type="entry name" value="TOMM_kin_cyc"/>
    <property type="match status" value="1"/>
</dbReference>
<dbReference type="InterPro" id="IPR023889">
    <property type="entry name" value="TOMM_kin_cyc"/>
</dbReference>
<dbReference type="SMART" id="SM00220">
    <property type="entry name" value="S_TKc"/>
    <property type="match status" value="1"/>
</dbReference>
<dbReference type="SUPFAM" id="SSF56112">
    <property type="entry name" value="Protein kinase-like (PK-like)"/>
    <property type="match status" value="1"/>
</dbReference>
<dbReference type="InterPro" id="IPR041664">
    <property type="entry name" value="AAA_16"/>
</dbReference>
<evidence type="ECO:0000256" key="4">
    <source>
        <dbReference type="PROSITE-ProRule" id="PRU10141"/>
    </source>
</evidence>
<dbReference type="STRING" id="1192034.CAP_2016"/>
<dbReference type="Gene3D" id="1.25.40.10">
    <property type="entry name" value="Tetratricopeptide repeat domain"/>
    <property type="match status" value="1"/>
</dbReference>
<organism evidence="8 9">
    <name type="scientific">Chondromyces apiculatus DSM 436</name>
    <dbReference type="NCBI Taxonomy" id="1192034"/>
    <lineage>
        <taxon>Bacteria</taxon>
        <taxon>Pseudomonadati</taxon>
        <taxon>Myxococcota</taxon>
        <taxon>Polyangia</taxon>
        <taxon>Polyangiales</taxon>
        <taxon>Polyangiaceae</taxon>
        <taxon>Chondromyces</taxon>
    </lineage>
</organism>
<keyword evidence="3 4" id="KW-0067">ATP-binding</keyword>
<evidence type="ECO:0000313" key="8">
    <source>
        <dbReference type="EMBL" id="EYF06486.1"/>
    </source>
</evidence>
<feature type="domain" description="Guanylate cyclase" evidence="7">
    <location>
        <begin position="392"/>
        <end position="470"/>
    </location>
</feature>